<reference evidence="1 2" key="1">
    <citation type="journal article" date="2015" name="Genome Announc.">
        <title>Draft genome sequence of a Halorubrum H3 strain isolated from the burlinskoye salt lake (Altai Krai, Russia).</title>
        <authorList>
            <person name="Rozanov A.S."/>
            <person name="Bryanskaya A.V."/>
            <person name="Malup T.K."/>
            <person name="Kotenko A.V."/>
            <person name="Peltek S.E."/>
        </authorList>
    </citation>
    <scope>NUCLEOTIDE SEQUENCE [LARGE SCALE GENOMIC DNA]</scope>
    <source>
        <strain evidence="1 2">H3</strain>
    </source>
</reference>
<dbReference type="Proteomes" id="UP000053331">
    <property type="component" value="Unassembled WGS sequence"/>
</dbReference>
<evidence type="ECO:0000313" key="2">
    <source>
        <dbReference type="Proteomes" id="UP000053331"/>
    </source>
</evidence>
<dbReference type="AlphaFoldDB" id="A0A0F8CKL1"/>
<name>A0A0F8CKL1_9EURY</name>
<comment type="caution">
    <text evidence="1">The sequence shown here is derived from an EMBL/GenBank/DDBJ whole genome shotgun (WGS) entry which is preliminary data.</text>
</comment>
<dbReference type="EMBL" id="JNFH02000051">
    <property type="protein sequence ID" value="KKF39437.1"/>
    <property type="molecule type" value="Genomic_DNA"/>
</dbReference>
<protein>
    <submittedName>
        <fullName evidence="1">Uncharacterized protein</fullName>
    </submittedName>
</protein>
<proteinExistence type="predicted"/>
<organism evidence="1 2">
    <name type="scientific">Halorubrum saccharovorum</name>
    <dbReference type="NCBI Taxonomy" id="2248"/>
    <lineage>
        <taxon>Archaea</taxon>
        <taxon>Methanobacteriati</taxon>
        <taxon>Methanobacteriota</taxon>
        <taxon>Stenosarchaea group</taxon>
        <taxon>Halobacteria</taxon>
        <taxon>Halobacteriales</taxon>
        <taxon>Haloferacaceae</taxon>
        <taxon>Halorubrum</taxon>
    </lineage>
</organism>
<evidence type="ECO:0000313" key="1">
    <source>
        <dbReference type="EMBL" id="KKF39437.1"/>
    </source>
</evidence>
<gene>
    <name evidence="1" type="ORF">FK85_28580</name>
</gene>
<keyword evidence="2" id="KW-1185">Reference proteome</keyword>
<accession>A0A0F8CKL1</accession>
<sequence length="71" mass="8366">MSKLFFAGYALFAPKPYGETLTSNRRLRAMRKYLRRWWSVVDSMRPASSSFRRWSMTAFGLTSRYSEISVT</sequence>